<dbReference type="InterPro" id="IPR025427">
    <property type="entry name" value="DUF4160"/>
</dbReference>
<dbReference type="AlphaFoldDB" id="A0A1G9WL19"/>
<dbReference type="OrthoDB" id="122670at2"/>
<proteinExistence type="predicted"/>
<dbReference type="Pfam" id="PF13711">
    <property type="entry name" value="DUF4160"/>
    <property type="match status" value="1"/>
</dbReference>
<name>A0A1G9WL19_9BACT</name>
<organism evidence="1 2">
    <name type="scientific">Geoalkalibacter ferrihydriticus</name>
    <dbReference type="NCBI Taxonomy" id="392333"/>
    <lineage>
        <taxon>Bacteria</taxon>
        <taxon>Pseudomonadati</taxon>
        <taxon>Thermodesulfobacteriota</taxon>
        <taxon>Desulfuromonadia</taxon>
        <taxon>Desulfuromonadales</taxon>
        <taxon>Geoalkalibacteraceae</taxon>
        <taxon>Geoalkalibacter</taxon>
    </lineage>
</organism>
<accession>A0A1G9WL19</accession>
<protein>
    <recommendedName>
        <fullName evidence="3">DUF4160 domain-containing protein</fullName>
    </recommendedName>
</protein>
<dbReference type="Proteomes" id="UP000182146">
    <property type="component" value="Unassembled WGS sequence"/>
</dbReference>
<evidence type="ECO:0008006" key="3">
    <source>
        <dbReference type="Google" id="ProtNLM"/>
    </source>
</evidence>
<evidence type="ECO:0000313" key="1">
    <source>
        <dbReference type="EMBL" id="SDM85169.1"/>
    </source>
</evidence>
<dbReference type="STRING" id="392333.SAMN05660860_03275"/>
<dbReference type="EMBL" id="FNGU01000011">
    <property type="protein sequence ID" value="SDM85169.1"/>
    <property type="molecule type" value="Genomic_DNA"/>
</dbReference>
<gene>
    <name evidence="1" type="ORF">SAMN05660860_03275</name>
</gene>
<evidence type="ECO:0000313" key="2">
    <source>
        <dbReference type="Proteomes" id="UP000182146"/>
    </source>
</evidence>
<dbReference type="RefSeq" id="WP_074669609.1">
    <property type="nucleotide sequence ID" value="NZ_FNGU01000011.1"/>
</dbReference>
<sequence>MSPTIFREGKYRFFFFSREEERIHVHVVSPEGEAKFWIEPTVSLSDYVGLNKRQLMRLQKIVEERQDAIRSAWKKHFLGSN</sequence>
<reference evidence="1 2" key="1">
    <citation type="submission" date="2016-10" db="EMBL/GenBank/DDBJ databases">
        <authorList>
            <person name="de Groot N.N."/>
        </authorList>
    </citation>
    <scope>NUCLEOTIDE SEQUENCE [LARGE SCALE GENOMIC DNA]</scope>
    <source>
        <strain evidence="1 2">DSM 17813</strain>
    </source>
</reference>